<dbReference type="InterPro" id="IPR014748">
    <property type="entry name" value="Enoyl-CoA_hydra_C"/>
</dbReference>
<proteinExistence type="inferred from homology"/>
<dbReference type="SUPFAM" id="SSF52096">
    <property type="entry name" value="ClpP/crotonase"/>
    <property type="match status" value="1"/>
</dbReference>
<dbReference type="PANTHER" id="PTHR11941:SF54">
    <property type="entry name" value="ENOYL-COA HYDRATASE, MITOCHONDRIAL"/>
    <property type="match status" value="1"/>
</dbReference>
<evidence type="ECO:0000256" key="1">
    <source>
        <dbReference type="ARBA" id="ARBA00005254"/>
    </source>
</evidence>
<dbReference type="Gene3D" id="1.10.12.10">
    <property type="entry name" value="Lyase 2-enoyl-coa Hydratase, Chain A, domain 2"/>
    <property type="match status" value="1"/>
</dbReference>
<comment type="caution">
    <text evidence="4">The sequence shown here is derived from an EMBL/GenBank/DDBJ whole genome shotgun (WGS) entry which is preliminary data.</text>
</comment>
<accession>A0A252BT32</accession>
<dbReference type="EMBL" id="JOPJ01000020">
    <property type="protein sequence ID" value="OUJ11938.1"/>
    <property type="molecule type" value="Genomic_DNA"/>
</dbReference>
<dbReference type="RefSeq" id="WP_086639567.1">
    <property type="nucleotide sequence ID" value="NZ_JOPJ01000020.1"/>
</dbReference>
<dbReference type="FunFam" id="3.90.226.10:FF:000009">
    <property type="entry name" value="Carnitinyl-CoA dehydratase"/>
    <property type="match status" value="1"/>
</dbReference>
<evidence type="ECO:0000313" key="4">
    <source>
        <dbReference type="EMBL" id="OUJ11938.1"/>
    </source>
</evidence>
<dbReference type="eggNOG" id="COG1024">
    <property type="taxonomic scope" value="Bacteria"/>
</dbReference>
<protein>
    <submittedName>
        <fullName evidence="4">Enoyl-CoA hydratase</fullName>
        <ecNumber evidence="4">4.2.1.17</ecNumber>
    </submittedName>
</protein>
<keyword evidence="2 4" id="KW-0456">Lyase</keyword>
<dbReference type="STRING" id="1236501.GCA_000613865_02281"/>
<reference evidence="5" key="1">
    <citation type="submission" date="2014-06" db="EMBL/GenBank/DDBJ databases">
        <authorList>
            <person name="Winans N.J."/>
            <person name="Newell P.D."/>
            <person name="Douglas A.E."/>
        </authorList>
    </citation>
    <scope>NUCLEOTIDE SEQUENCE [LARGE SCALE GENOMIC DNA]</scope>
</reference>
<dbReference type="Gene3D" id="3.90.226.10">
    <property type="entry name" value="2-enoyl-CoA Hydratase, Chain A, domain 1"/>
    <property type="match status" value="1"/>
</dbReference>
<keyword evidence="5" id="KW-1185">Reference proteome</keyword>
<dbReference type="InterPro" id="IPR018376">
    <property type="entry name" value="Enoyl-CoA_hyd/isom_CS"/>
</dbReference>
<dbReference type="OrthoDB" id="7225138at2"/>
<dbReference type="PROSITE" id="PS00166">
    <property type="entry name" value="ENOYL_COA_HYDRATASE"/>
    <property type="match status" value="1"/>
</dbReference>
<comment type="similarity">
    <text evidence="1 3">Belongs to the enoyl-CoA hydratase/isomerase family.</text>
</comment>
<dbReference type="GO" id="GO:0004300">
    <property type="term" value="F:enoyl-CoA hydratase activity"/>
    <property type="evidence" value="ECO:0007669"/>
    <property type="project" value="UniProtKB-EC"/>
</dbReference>
<dbReference type="GO" id="GO:0006635">
    <property type="term" value="P:fatty acid beta-oxidation"/>
    <property type="evidence" value="ECO:0007669"/>
    <property type="project" value="TreeGrafter"/>
</dbReference>
<dbReference type="AlphaFoldDB" id="A0A252BT32"/>
<dbReference type="InterPro" id="IPR001753">
    <property type="entry name" value="Enoyl-CoA_hydra/iso"/>
</dbReference>
<evidence type="ECO:0000256" key="2">
    <source>
        <dbReference type="ARBA" id="ARBA00023239"/>
    </source>
</evidence>
<dbReference type="CDD" id="cd06558">
    <property type="entry name" value="crotonase-like"/>
    <property type="match status" value="1"/>
</dbReference>
<dbReference type="InterPro" id="IPR029045">
    <property type="entry name" value="ClpP/crotonase-like_dom_sf"/>
</dbReference>
<organism evidence="4 5">
    <name type="scientific">Acetobacter okinawensis</name>
    <dbReference type="NCBI Taxonomy" id="1076594"/>
    <lineage>
        <taxon>Bacteria</taxon>
        <taxon>Pseudomonadati</taxon>
        <taxon>Pseudomonadota</taxon>
        <taxon>Alphaproteobacteria</taxon>
        <taxon>Acetobacterales</taxon>
        <taxon>Acetobacteraceae</taxon>
        <taxon>Acetobacter</taxon>
    </lineage>
</organism>
<sequence length="257" mass="26632">MTEPLILKQKQGCIGQITLNRPQKLNALSLPMLAELVATIREYDAATDVRAIVICGQARAFAAGADVGTLAQSGAIALYTSGFSEHWDQIAACQTPIIAAVQGYALGGGLELLMACDIIIAAPDAVFGLPETTLGIIPGAGATQRLTRTLGKSLAMEMVLAGRRLTATEACTQGLVSQITQAGEAVSTAMAVAERIAQAGPLATHMAKAALLASYDMPLTAGIKYERTLSALVAASEDRQAGLSALASKTRPIFHGR</sequence>
<dbReference type="Proteomes" id="UP000194931">
    <property type="component" value="Unassembled WGS sequence"/>
</dbReference>
<evidence type="ECO:0000313" key="5">
    <source>
        <dbReference type="Proteomes" id="UP000194931"/>
    </source>
</evidence>
<dbReference type="PANTHER" id="PTHR11941">
    <property type="entry name" value="ENOYL-COA HYDRATASE-RELATED"/>
    <property type="match status" value="1"/>
</dbReference>
<dbReference type="EC" id="4.2.1.17" evidence="4"/>
<gene>
    <name evidence="4" type="ORF">HK26_05045</name>
</gene>
<dbReference type="Pfam" id="PF00378">
    <property type="entry name" value="ECH_1"/>
    <property type="match status" value="1"/>
</dbReference>
<name>A0A252BT32_9PROT</name>
<evidence type="ECO:0000256" key="3">
    <source>
        <dbReference type="RuleBase" id="RU003707"/>
    </source>
</evidence>